<dbReference type="EMBL" id="WOWS01000002">
    <property type="protein sequence ID" value="MUU78150.1"/>
    <property type="molecule type" value="Genomic_DNA"/>
</dbReference>
<keyword evidence="2" id="KW-0732">Signal</keyword>
<proteinExistence type="predicted"/>
<feature type="domain" description="Organic solvent tolerance-like N-terminal" evidence="3">
    <location>
        <begin position="26"/>
        <end position="188"/>
    </location>
</feature>
<feature type="compositionally biased region" description="Basic and acidic residues" evidence="1">
    <location>
        <begin position="558"/>
        <end position="568"/>
    </location>
</feature>
<reference evidence="4 5" key="1">
    <citation type="submission" date="2019-12" db="EMBL/GenBank/DDBJ databases">
        <authorList>
            <person name="Li J."/>
        </authorList>
    </citation>
    <scope>NUCLEOTIDE SEQUENCE [LARGE SCALE GENOMIC DNA]</scope>
    <source>
        <strain evidence="4 5">HL2-2</strain>
    </source>
</reference>
<feature type="region of interest" description="Disordered" evidence="1">
    <location>
        <begin position="598"/>
        <end position="622"/>
    </location>
</feature>
<dbReference type="Gene3D" id="2.60.450.10">
    <property type="entry name" value="Lipopolysaccharide (LPS) transport protein A like domain"/>
    <property type="match status" value="1"/>
</dbReference>
<feature type="region of interest" description="Disordered" evidence="1">
    <location>
        <begin position="558"/>
        <end position="585"/>
    </location>
</feature>
<sequence>MTLKRFKNLIFFVCFTAVTFGFAQEKQKITVEYSGNTSTAPDIEDGALVFLRDKSQQVHFIHKGVNVWCDKAIYYEDQDYLEAFSNVIMKQGDTINMVAKYVEYSGKTQLAFARGDVVLTEPQSTLKTDTLHFDRVKQQAYYNTGGTVVRDSSGTITSKIGRYYMAASKYQFVKDVVLVNPQYTLNTERLDFFTENGHAYLFGPSTITGETSKVYCERGFYDTNNNVGNFQRNARIDYDNRTVEGDSLYFDRNKSFASATNNITVTDTLNKSIVRGHYAEVWRAKDSVFITKRAVAITVQEQDSVYIHADTLMITGKEPNRITRAFYNVKLFKSNMAGKADSIHVDHKKGLTQLINLSKFSSTDAFATKRKPVLWNVGNQMTGDTIHLISNVVTEKLDSLKVFENAFIVSKDTLSEDGYNQIKGKRLIGLFRDNELYNVDIIKNAEVIYYLRNDKNELVGIDKSKSGSINIQIENKEIVETRFILQTDAELFPESEFPKNGRRLRGFDWRGEERPLSVEDLFKDDPPLNLPIIKGLDDYVPSEEFIDDTVTERIEEAGKAVPKKENKAARNLPKPTTALPLSKTDSIAPIQQVKKTLKTNAPNALTKEAKEEVKKVVEKEDK</sequence>
<comment type="caution">
    <text evidence="4">The sequence shown here is derived from an EMBL/GenBank/DDBJ whole genome shotgun (WGS) entry which is preliminary data.</text>
</comment>
<organism evidence="4 5">
    <name type="scientific">Winogradskyella endarachnes</name>
    <dbReference type="NCBI Taxonomy" id="2681965"/>
    <lineage>
        <taxon>Bacteria</taxon>
        <taxon>Pseudomonadati</taxon>
        <taxon>Bacteroidota</taxon>
        <taxon>Flavobacteriia</taxon>
        <taxon>Flavobacteriales</taxon>
        <taxon>Flavobacteriaceae</taxon>
        <taxon>Winogradskyella</taxon>
    </lineage>
</organism>
<protein>
    <recommendedName>
        <fullName evidence="3">Organic solvent tolerance-like N-terminal domain-containing protein</fullName>
    </recommendedName>
</protein>
<feature type="signal peptide" evidence="2">
    <location>
        <begin position="1"/>
        <end position="23"/>
    </location>
</feature>
<evidence type="ECO:0000256" key="2">
    <source>
        <dbReference type="SAM" id="SignalP"/>
    </source>
</evidence>
<dbReference type="InterPro" id="IPR005653">
    <property type="entry name" value="OstA-like_N"/>
</dbReference>
<name>A0A6L6U779_9FLAO</name>
<gene>
    <name evidence="4" type="ORF">GN138_06810</name>
</gene>
<accession>A0A6L6U779</accession>
<feature type="chain" id="PRO_5026918301" description="Organic solvent tolerance-like N-terminal domain-containing protein" evidence="2">
    <location>
        <begin position="24"/>
        <end position="622"/>
    </location>
</feature>
<evidence type="ECO:0000313" key="5">
    <source>
        <dbReference type="Proteomes" id="UP000478208"/>
    </source>
</evidence>
<dbReference type="AlphaFoldDB" id="A0A6L6U779"/>
<evidence type="ECO:0000259" key="3">
    <source>
        <dbReference type="Pfam" id="PF13100"/>
    </source>
</evidence>
<feature type="compositionally biased region" description="Basic and acidic residues" evidence="1">
    <location>
        <begin position="607"/>
        <end position="622"/>
    </location>
</feature>
<evidence type="ECO:0000256" key="1">
    <source>
        <dbReference type="SAM" id="MobiDB-lite"/>
    </source>
</evidence>
<dbReference type="Pfam" id="PF13100">
    <property type="entry name" value="OstA_2"/>
    <property type="match status" value="1"/>
</dbReference>
<keyword evidence="5" id="KW-1185">Reference proteome</keyword>
<evidence type="ECO:0000313" key="4">
    <source>
        <dbReference type="EMBL" id="MUU78150.1"/>
    </source>
</evidence>
<dbReference type="Proteomes" id="UP000478208">
    <property type="component" value="Unassembled WGS sequence"/>
</dbReference>